<reference evidence="1" key="1">
    <citation type="submission" date="2014-12" db="EMBL/GenBank/DDBJ databases">
        <title>Insight into the proteome of Arion vulgaris.</title>
        <authorList>
            <person name="Aradska J."/>
            <person name="Bulat T."/>
            <person name="Smidak R."/>
            <person name="Sarate P."/>
            <person name="Gangsoo J."/>
            <person name="Sialana F."/>
            <person name="Bilban M."/>
            <person name="Lubec G."/>
        </authorList>
    </citation>
    <scope>NUCLEOTIDE SEQUENCE</scope>
    <source>
        <tissue evidence="1">Skin</tissue>
    </source>
</reference>
<proteinExistence type="predicted"/>
<feature type="non-terminal residue" evidence="1">
    <location>
        <position position="50"/>
    </location>
</feature>
<accession>A0A0B7B2S5</accession>
<dbReference type="AlphaFoldDB" id="A0A0B7B2S5"/>
<dbReference type="EMBL" id="HACG01040784">
    <property type="protein sequence ID" value="CEK87649.1"/>
    <property type="molecule type" value="Transcribed_RNA"/>
</dbReference>
<name>A0A0B7B2S5_9EUPU</name>
<organism evidence="1">
    <name type="scientific">Arion vulgaris</name>
    <dbReference type="NCBI Taxonomy" id="1028688"/>
    <lineage>
        <taxon>Eukaryota</taxon>
        <taxon>Metazoa</taxon>
        <taxon>Spiralia</taxon>
        <taxon>Lophotrochozoa</taxon>
        <taxon>Mollusca</taxon>
        <taxon>Gastropoda</taxon>
        <taxon>Heterobranchia</taxon>
        <taxon>Euthyneura</taxon>
        <taxon>Panpulmonata</taxon>
        <taxon>Eupulmonata</taxon>
        <taxon>Stylommatophora</taxon>
        <taxon>Helicina</taxon>
        <taxon>Arionoidea</taxon>
        <taxon>Arionidae</taxon>
        <taxon>Arion</taxon>
    </lineage>
</organism>
<gene>
    <name evidence="1" type="primary">ORF160572</name>
</gene>
<evidence type="ECO:0000313" key="1">
    <source>
        <dbReference type="EMBL" id="CEK87649.1"/>
    </source>
</evidence>
<sequence length="50" mass="5593">MPSLTSEILVVYLDDIQKFHDALPICSRHELHCNFINTSCTSGTGCLRGR</sequence>
<protein>
    <submittedName>
        <fullName evidence="1">Uncharacterized protein</fullName>
    </submittedName>
</protein>